<dbReference type="PANTHER" id="PTHR46091:SF3">
    <property type="entry name" value="AMINE OXIDASE DOMAIN-CONTAINING PROTEIN"/>
    <property type="match status" value="1"/>
</dbReference>
<evidence type="ECO:0000313" key="7">
    <source>
        <dbReference type="EMBL" id="MBT0608307.1"/>
    </source>
</evidence>
<dbReference type="InterPro" id="IPR002937">
    <property type="entry name" value="Amino_oxidase"/>
</dbReference>
<dbReference type="RefSeq" id="WP_214113173.1">
    <property type="nucleotide sequence ID" value="NZ_JAHCTB010000003.1"/>
</dbReference>
<dbReference type="EMBL" id="JAHCTB010000003">
    <property type="protein sequence ID" value="MBT0608307.1"/>
    <property type="molecule type" value="Genomic_DNA"/>
</dbReference>
<evidence type="ECO:0000256" key="4">
    <source>
        <dbReference type="ARBA" id="ARBA00022857"/>
    </source>
</evidence>
<keyword evidence="5" id="KW-0520">NAD</keyword>
<keyword evidence="1" id="KW-0285">Flavoprotein</keyword>
<dbReference type="SUPFAM" id="SSF51905">
    <property type="entry name" value="FAD/NAD(P)-binding domain"/>
    <property type="match status" value="1"/>
</dbReference>
<keyword evidence="8" id="KW-1185">Reference proteome</keyword>
<keyword evidence="2" id="KW-0732">Signal</keyword>
<evidence type="ECO:0000256" key="2">
    <source>
        <dbReference type="ARBA" id="ARBA00022729"/>
    </source>
</evidence>
<sequence length="563" mass="62818">MRNVPSQQPKNDYDVTVIGSGMGGLCAAIILSQAGKKVLVLEQHDVPGGWCHSFYLNGFRFTPGLHYVGLLQEGGSTSQLYEALGIANDLTFFKMNPKGYEHAYIGEERFDIPADYNEFVSKLSERFPHEKKNIEAYLATVKKVSAELQLMPNISGFWEHLTIPFRTKNLGKYGLFSLEAVINRFIKDPLLKKILNIQYGDHGLPPSKASFPLHCAVMDHYFHGGYYPYGGGGALVKAMTNALKRNGGEIKTSKKVSRILIEGKRKKRAVGVELENGEKIYSEKIISNADPGITYNRLVGEDNLSVSLKKKLAKTKYSCTSLMLFVTVDMDLRQAGMDSGNIWMMPNENFDTVHQRMMSSDLNEDGDFPCMFVSCTTLKDPASFDGKHHTIEAITYINYGSFKKFEDEEESRSPQYLAFKEKLMQRMVNTLENVIPGISGHIIHKDLGTPITNKFYVNATNGCVYGTEKKLSQIGPFAYKAKSEIANLYLCGASITSHGVAGAGYSGVQTAATILGKLQKDVLKPNPSQKIAIYEAEDSSKYPKWMLDKMEVKQKRTQSRSEK</sequence>
<evidence type="ECO:0000256" key="3">
    <source>
        <dbReference type="ARBA" id="ARBA00022827"/>
    </source>
</evidence>
<protein>
    <submittedName>
        <fullName evidence="7">NAD(P)/FAD-dependent oxidoreductase</fullName>
    </submittedName>
</protein>
<dbReference type="Pfam" id="PF01593">
    <property type="entry name" value="Amino_oxidase"/>
    <property type="match status" value="1"/>
</dbReference>
<comment type="caution">
    <text evidence="7">The sequence shown here is derived from an EMBL/GenBank/DDBJ whole genome shotgun (WGS) entry which is preliminary data.</text>
</comment>
<name>A0ABS5S7F7_9FLAO</name>
<evidence type="ECO:0000256" key="5">
    <source>
        <dbReference type="ARBA" id="ARBA00023027"/>
    </source>
</evidence>
<reference evidence="7 8" key="1">
    <citation type="submission" date="2021-05" db="EMBL/GenBank/DDBJ databases">
        <title>Aequorivita echinoideorum JCM 30378 genome.</title>
        <authorList>
            <person name="Zhang H."/>
            <person name="Li C."/>
        </authorList>
    </citation>
    <scope>NUCLEOTIDE SEQUENCE [LARGE SCALE GENOMIC DNA]</scope>
    <source>
        <strain evidence="7 8">JCM30378</strain>
    </source>
</reference>
<keyword evidence="3" id="KW-0274">FAD</keyword>
<accession>A0ABS5S7F7</accession>
<proteinExistence type="predicted"/>
<evidence type="ECO:0000313" key="8">
    <source>
        <dbReference type="Proteomes" id="UP001297092"/>
    </source>
</evidence>
<dbReference type="InterPro" id="IPR052206">
    <property type="entry name" value="Retinol_saturase"/>
</dbReference>
<organism evidence="7 8">
    <name type="scientific">Aequorivita echinoideorum</name>
    <dbReference type="NCBI Taxonomy" id="1549647"/>
    <lineage>
        <taxon>Bacteria</taxon>
        <taxon>Pseudomonadati</taxon>
        <taxon>Bacteroidota</taxon>
        <taxon>Flavobacteriia</taxon>
        <taxon>Flavobacteriales</taxon>
        <taxon>Flavobacteriaceae</taxon>
        <taxon>Aequorivita</taxon>
    </lineage>
</organism>
<dbReference type="InterPro" id="IPR036188">
    <property type="entry name" value="FAD/NAD-bd_sf"/>
</dbReference>
<gene>
    <name evidence="7" type="ORF">KIV10_08945</name>
</gene>
<feature type="domain" description="Amine oxidase" evidence="6">
    <location>
        <begin position="22"/>
        <end position="295"/>
    </location>
</feature>
<keyword evidence="4" id="KW-0521">NADP</keyword>
<evidence type="ECO:0000259" key="6">
    <source>
        <dbReference type="Pfam" id="PF01593"/>
    </source>
</evidence>
<dbReference type="Gene3D" id="3.50.50.60">
    <property type="entry name" value="FAD/NAD(P)-binding domain"/>
    <property type="match status" value="2"/>
</dbReference>
<evidence type="ECO:0000256" key="1">
    <source>
        <dbReference type="ARBA" id="ARBA00022630"/>
    </source>
</evidence>
<dbReference type="PANTHER" id="PTHR46091">
    <property type="entry name" value="BLR7054 PROTEIN"/>
    <property type="match status" value="1"/>
</dbReference>
<dbReference type="Proteomes" id="UP001297092">
    <property type="component" value="Unassembled WGS sequence"/>
</dbReference>